<comment type="caution">
    <text evidence="8">The sequence shown here is derived from an EMBL/GenBank/DDBJ whole genome shotgun (WGS) entry which is preliminary data.</text>
</comment>
<dbReference type="Pfam" id="PF00884">
    <property type="entry name" value="Sulfatase"/>
    <property type="match status" value="1"/>
</dbReference>
<keyword evidence="5 6" id="KW-0472">Membrane</keyword>
<keyword evidence="3 6" id="KW-0812">Transmembrane</keyword>
<dbReference type="InterPro" id="IPR050448">
    <property type="entry name" value="OpgB/LTA_synthase_biosynth"/>
</dbReference>
<keyword evidence="2" id="KW-1003">Cell membrane</keyword>
<feature type="transmembrane region" description="Helical" evidence="6">
    <location>
        <begin position="35"/>
        <end position="61"/>
    </location>
</feature>
<accession>A0ABY0HQA6</accession>
<gene>
    <name evidence="8" type="ORF">EAJ18_19345</name>
</gene>
<evidence type="ECO:0000256" key="3">
    <source>
        <dbReference type="ARBA" id="ARBA00022692"/>
    </source>
</evidence>
<dbReference type="Proteomes" id="UP000292985">
    <property type="component" value="Unassembled WGS sequence"/>
</dbReference>
<protein>
    <recommendedName>
        <fullName evidence="7">Sulfatase N-terminal domain-containing protein</fullName>
    </recommendedName>
</protein>
<dbReference type="EMBL" id="RCYA01000010">
    <property type="protein sequence ID" value="RYT41466.1"/>
    <property type="molecule type" value="Genomic_DNA"/>
</dbReference>
<keyword evidence="4 6" id="KW-1133">Transmembrane helix</keyword>
<feature type="transmembrane region" description="Helical" evidence="6">
    <location>
        <begin position="12"/>
        <end position="28"/>
    </location>
</feature>
<evidence type="ECO:0000256" key="5">
    <source>
        <dbReference type="ARBA" id="ARBA00023136"/>
    </source>
</evidence>
<comment type="subcellular location">
    <subcellularLocation>
        <location evidence="1">Cell membrane</location>
        <topology evidence="1">Multi-pass membrane protein</topology>
    </subcellularLocation>
</comment>
<sequence>MQFIMEMGNESWSFLAALLYLSAFFFFFKSHCRGIAGSIIATCFILITIIFSLLTGCYLVANWFTGIGFDDSVFYHLRFGVEGGDFSDFYFLIFYFLLSQAIFAVLIIIYLRSFLKSKNTKFKIVPVVEGVIMVLCAFFCTPATSNLISYSLTSQSSGDFSDYFIKPQVISSTQKPKNIIYFYLESLEGNYMDESLFPGLLPELHKIEKDSVTFTNIGQTIGSSWTMAGMVSSQCGLPLLSVFTNDNFQMNNFMPNAVCLGDILKSKGYHLEFMGGAETEFAGKGQFYKDHGFSDVKGRKEFIDQHVANDYINNWGLYDDTLYEQLLTRVASLRQTQAPWGLFSINIGTHQPEGYLAHECATMKYGDGHDHLLNAAHCTDFLIGKVYQSLKKKGLLDDTLLVFGSDHLAPVMVKTLETLKKKERHNLLMITGAGIKPTHNPRHGTTLDVSPTILNYLNYGSHPVGLGRDLNGNMATLAENFSGQMFLDRKLLSWRTTIDMAFWGYPDINGSVEIDSHKRQVKVGDKSFKIPSLIRYTKTGKIEDVVFSSDNIISVGNNSYLPAFFLVNLISNNQMFLWIDTCRELSTLNPELRSFGNQYCYYNGSLASVHSTSGLISKTPMAVKVNLNEDNAYSSSRANDLRNALKDKNLMVWTETLLKSEKTHSFPPVNIMSAGHHSLIQPSILANRFLEGDGLFLTRFTYTNLPSVGVTIYPEVIGKLAVCDKKQGGISLSRMIKDAPPAKGKTNLFYAIMGNVDPECSKGVANRIDLDLPQFAALTAEKPYIAILDDNLRPLTENAGRPDQSIAIQVKFNDDE</sequence>
<evidence type="ECO:0000313" key="9">
    <source>
        <dbReference type="Proteomes" id="UP000292985"/>
    </source>
</evidence>
<feature type="transmembrane region" description="Helical" evidence="6">
    <location>
        <begin position="89"/>
        <end position="112"/>
    </location>
</feature>
<dbReference type="PANTHER" id="PTHR47371">
    <property type="entry name" value="LIPOTEICHOIC ACID SYNTHASE"/>
    <property type="match status" value="1"/>
</dbReference>
<evidence type="ECO:0000256" key="2">
    <source>
        <dbReference type="ARBA" id="ARBA00022475"/>
    </source>
</evidence>
<evidence type="ECO:0000313" key="8">
    <source>
        <dbReference type="EMBL" id="RYT41466.1"/>
    </source>
</evidence>
<reference evidence="8 9" key="1">
    <citation type="journal article" date="2019" name="Science, e1252229">
        <title>Invertible promoters mediate bacterial phase variation, antibiotic resistance, and host adaptation in the gut.</title>
        <authorList>
            <person name="Jiang X."/>
            <person name="Hall A.B."/>
            <person name="Arthur T.D."/>
            <person name="Plichta D.R."/>
            <person name="Covington C.T."/>
            <person name="Poyet M."/>
            <person name="Crothers J."/>
            <person name="Moses P.L."/>
            <person name="Tolonen A.C."/>
            <person name="Vlamakis H."/>
            <person name="Alm E.J."/>
            <person name="Xavier R.J."/>
        </authorList>
    </citation>
    <scope>NUCLEOTIDE SEQUENCE [LARGE SCALE GENOMIC DNA]</scope>
    <source>
        <strain evidence="9">ca_0067</strain>
    </source>
</reference>
<dbReference type="InterPro" id="IPR000917">
    <property type="entry name" value="Sulfatase_N"/>
</dbReference>
<feature type="transmembrane region" description="Helical" evidence="6">
    <location>
        <begin position="124"/>
        <end position="144"/>
    </location>
</feature>
<organism evidence="8 9">
    <name type="scientific">Citrobacter amalonaticus</name>
    <dbReference type="NCBI Taxonomy" id="35703"/>
    <lineage>
        <taxon>Bacteria</taxon>
        <taxon>Pseudomonadati</taxon>
        <taxon>Pseudomonadota</taxon>
        <taxon>Gammaproteobacteria</taxon>
        <taxon>Enterobacterales</taxon>
        <taxon>Enterobacteriaceae</taxon>
        <taxon>Citrobacter</taxon>
    </lineage>
</organism>
<evidence type="ECO:0000259" key="7">
    <source>
        <dbReference type="Pfam" id="PF00884"/>
    </source>
</evidence>
<feature type="domain" description="Sulfatase N-terminal" evidence="7">
    <location>
        <begin position="177"/>
        <end position="458"/>
    </location>
</feature>
<keyword evidence="9" id="KW-1185">Reference proteome</keyword>
<evidence type="ECO:0000256" key="1">
    <source>
        <dbReference type="ARBA" id="ARBA00004651"/>
    </source>
</evidence>
<dbReference type="InterPro" id="IPR017850">
    <property type="entry name" value="Alkaline_phosphatase_core_sf"/>
</dbReference>
<proteinExistence type="predicted"/>
<evidence type="ECO:0000256" key="4">
    <source>
        <dbReference type="ARBA" id="ARBA00022989"/>
    </source>
</evidence>
<dbReference type="SUPFAM" id="SSF53649">
    <property type="entry name" value="Alkaline phosphatase-like"/>
    <property type="match status" value="1"/>
</dbReference>
<dbReference type="Gene3D" id="3.40.720.10">
    <property type="entry name" value="Alkaline Phosphatase, subunit A"/>
    <property type="match status" value="1"/>
</dbReference>
<evidence type="ECO:0000256" key="6">
    <source>
        <dbReference type="SAM" id="Phobius"/>
    </source>
</evidence>
<dbReference type="CDD" id="cd16015">
    <property type="entry name" value="LTA_synthase"/>
    <property type="match status" value="1"/>
</dbReference>
<dbReference type="PANTHER" id="PTHR47371:SF3">
    <property type="entry name" value="PHOSPHOGLYCEROL TRANSFERASE I"/>
    <property type="match status" value="1"/>
</dbReference>
<name>A0ABY0HQA6_CITAM</name>